<keyword evidence="1" id="KW-0805">Transcription regulation</keyword>
<dbReference type="PANTHER" id="PTHR24567:SF74">
    <property type="entry name" value="HTH-TYPE TRANSCRIPTIONAL REGULATOR ARCR"/>
    <property type="match status" value="1"/>
</dbReference>
<dbReference type="InterPro" id="IPR036388">
    <property type="entry name" value="WH-like_DNA-bd_sf"/>
</dbReference>
<dbReference type="GO" id="GO:0005829">
    <property type="term" value="C:cytosol"/>
    <property type="evidence" value="ECO:0007669"/>
    <property type="project" value="TreeGrafter"/>
</dbReference>
<dbReference type="InterPro" id="IPR036390">
    <property type="entry name" value="WH_DNA-bd_sf"/>
</dbReference>
<protein>
    <submittedName>
        <fullName evidence="5">Crp/Fnr family transcriptional regulator</fullName>
    </submittedName>
</protein>
<dbReference type="InterPro" id="IPR012318">
    <property type="entry name" value="HTH_CRP"/>
</dbReference>
<dbReference type="GO" id="GO:0003700">
    <property type="term" value="F:DNA-binding transcription factor activity"/>
    <property type="evidence" value="ECO:0007669"/>
    <property type="project" value="TreeGrafter"/>
</dbReference>
<dbReference type="PROSITE" id="PS51063">
    <property type="entry name" value="HTH_CRP_2"/>
    <property type="match status" value="1"/>
</dbReference>
<sequence length="217" mass="23602">MPDTDAQTLLTLYPAMGSLKALLPRLKTMQVPAGTALFRELETCQGFPMVLSGEVRVSRSAANGRELELYRVLPGEMCLVSSAGLFAGQPLTAHGVTTCETTLTLLSPPDFQLALTDNDFRSFVLGLFASRMADLTALIEAIAFQRLDSRLASTLLGHGQQVRATHQALADELGTVREIITRLLHRFERDGLVELSRECITIRDSAALRAIAAMSTK</sequence>
<dbReference type="RefSeq" id="WP_177136590.1">
    <property type="nucleotide sequence ID" value="NZ_JAGPWB010000015.1"/>
</dbReference>
<organism evidence="5 6">
    <name type="scientific">Hydrogenophaga aromaticivorans</name>
    <dbReference type="NCBI Taxonomy" id="2610898"/>
    <lineage>
        <taxon>Bacteria</taxon>
        <taxon>Pseudomonadati</taxon>
        <taxon>Pseudomonadota</taxon>
        <taxon>Betaproteobacteria</taxon>
        <taxon>Burkholderiales</taxon>
        <taxon>Comamonadaceae</taxon>
        <taxon>Hydrogenophaga</taxon>
    </lineage>
</organism>
<gene>
    <name evidence="5" type="ORF">F3K02_15705</name>
</gene>
<keyword evidence="6" id="KW-1185">Reference proteome</keyword>
<evidence type="ECO:0000256" key="1">
    <source>
        <dbReference type="ARBA" id="ARBA00023015"/>
    </source>
</evidence>
<dbReference type="SUPFAM" id="SSF51206">
    <property type="entry name" value="cAMP-binding domain-like"/>
    <property type="match status" value="1"/>
</dbReference>
<name>A0A7Y8GXH5_9BURK</name>
<dbReference type="Pfam" id="PF00027">
    <property type="entry name" value="cNMP_binding"/>
    <property type="match status" value="1"/>
</dbReference>
<dbReference type="AlphaFoldDB" id="A0A7Y8GXH5"/>
<keyword evidence="2" id="KW-0238">DNA-binding</keyword>
<comment type="caution">
    <text evidence="5">The sequence shown here is derived from an EMBL/GenBank/DDBJ whole genome shotgun (WGS) entry which is preliminary data.</text>
</comment>
<dbReference type="Pfam" id="PF13545">
    <property type="entry name" value="HTH_Crp_2"/>
    <property type="match status" value="1"/>
</dbReference>
<evidence type="ECO:0000256" key="2">
    <source>
        <dbReference type="ARBA" id="ARBA00023125"/>
    </source>
</evidence>
<dbReference type="Gene3D" id="1.10.10.10">
    <property type="entry name" value="Winged helix-like DNA-binding domain superfamily/Winged helix DNA-binding domain"/>
    <property type="match status" value="1"/>
</dbReference>
<reference evidence="5 6" key="1">
    <citation type="submission" date="2019-09" db="EMBL/GenBank/DDBJ databases">
        <title>Hydrogenophaga aromatica sp. nov., isolated from a para-xylene-degrading enrichment culture.</title>
        <authorList>
            <person name="Tancsics A."/>
            <person name="Banerjee S."/>
        </authorList>
    </citation>
    <scope>NUCLEOTIDE SEQUENCE [LARGE SCALE GENOMIC DNA]</scope>
    <source>
        <strain evidence="5 6">D2P1</strain>
    </source>
</reference>
<dbReference type="Gene3D" id="2.60.120.10">
    <property type="entry name" value="Jelly Rolls"/>
    <property type="match status" value="1"/>
</dbReference>
<keyword evidence="3" id="KW-0804">Transcription</keyword>
<dbReference type="SMART" id="SM00419">
    <property type="entry name" value="HTH_CRP"/>
    <property type="match status" value="1"/>
</dbReference>
<feature type="domain" description="HTH crp-type" evidence="4">
    <location>
        <begin position="145"/>
        <end position="206"/>
    </location>
</feature>
<evidence type="ECO:0000259" key="4">
    <source>
        <dbReference type="PROSITE" id="PS51063"/>
    </source>
</evidence>
<dbReference type="SUPFAM" id="SSF46785">
    <property type="entry name" value="Winged helix' DNA-binding domain"/>
    <property type="match status" value="1"/>
</dbReference>
<dbReference type="PANTHER" id="PTHR24567">
    <property type="entry name" value="CRP FAMILY TRANSCRIPTIONAL REGULATORY PROTEIN"/>
    <property type="match status" value="1"/>
</dbReference>
<dbReference type="InterPro" id="IPR000595">
    <property type="entry name" value="cNMP-bd_dom"/>
</dbReference>
<dbReference type="InterPro" id="IPR050397">
    <property type="entry name" value="Env_Response_Regulators"/>
</dbReference>
<evidence type="ECO:0000256" key="3">
    <source>
        <dbReference type="ARBA" id="ARBA00023163"/>
    </source>
</evidence>
<proteinExistence type="predicted"/>
<evidence type="ECO:0000313" key="5">
    <source>
        <dbReference type="EMBL" id="NWF46684.1"/>
    </source>
</evidence>
<accession>A0A7Y8GXH5</accession>
<dbReference type="GO" id="GO:0003677">
    <property type="term" value="F:DNA binding"/>
    <property type="evidence" value="ECO:0007669"/>
    <property type="project" value="UniProtKB-KW"/>
</dbReference>
<dbReference type="Proteomes" id="UP000545507">
    <property type="component" value="Unassembled WGS sequence"/>
</dbReference>
<dbReference type="EMBL" id="VYGV01000015">
    <property type="protein sequence ID" value="NWF46684.1"/>
    <property type="molecule type" value="Genomic_DNA"/>
</dbReference>
<dbReference type="InterPro" id="IPR014710">
    <property type="entry name" value="RmlC-like_jellyroll"/>
</dbReference>
<dbReference type="InterPro" id="IPR018490">
    <property type="entry name" value="cNMP-bd_dom_sf"/>
</dbReference>
<evidence type="ECO:0000313" key="6">
    <source>
        <dbReference type="Proteomes" id="UP000545507"/>
    </source>
</evidence>